<dbReference type="Pfam" id="PF13807">
    <property type="entry name" value="GNVR"/>
    <property type="match status" value="1"/>
</dbReference>
<keyword evidence="3" id="KW-0808">Transferase</keyword>
<feature type="domain" description="AAA" evidence="11">
    <location>
        <begin position="568"/>
        <end position="686"/>
    </location>
</feature>
<feature type="domain" description="Tyrosine-protein kinase G-rich" evidence="12">
    <location>
        <begin position="425"/>
        <end position="504"/>
    </location>
</feature>
<evidence type="ECO:0000256" key="7">
    <source>
        <dbReference type="ARBA" id="ARBA00023137"/>
    </source>
</evidence>
<comment type="catalytic activity">
    <reaction evidence="8">
        <text>L-tyrosyl-[protein] + ATP = O-phospho-L-tyrosyl-[protein] + ADP + H(+)</text>
        <dbReference type="Rhea" id="RHEA:10596"/>
        <dbReference type="Rhea" id="RHEA-COMP:10136"/>
        <dbReference type="Rhea" id="RHEA-COMP:20101"/>
        <dbReference type="ChEBI" id="CHEBI:15378"/>
        <dbReference type="ChEBI" id="CHEBI:30616"/>
        <dbReference type="ChEBI" id="CHEBI:46858"/>
        <dbReference type="ChEBI" id="CHEBI:61978"/>
        <dbReference type="ChEBI" id="CHEBI:456216"/>
        <dbReference type="EC" id="2.7.10.2"/>
    </reaction>
</comment>
<evidence type="ECO:0000313" key="14">
    <source>
        <dbReference type="Proteomes" id="UP000033109"/>
    </source>
</evidence>
<keyword evidence="9" id="KW-0175">Coiled coil</keyword>
<evidence type="ECO:0000256" key="4">
    <source>
        <dbReference type="ARBA" id="ARBA00022741"/>
    </source>
</evidence>
<keyword evidence="10" id="KW-0472">Membrane</keyword>
<evidence type="ECO:0000256" key="10">
    <source>
        <dbReference type="SAM" id="Phobius"/>
    </source>
</evidence>
<evidence type="ECO:0000256" key="9">
    <source>
        <dbReference type="SAM" id="Coils"/>
    </source>
</evidence>
<dbReference type="Proteomes" id="UP000033109">
    <property type="component" value="Chromosome"/>
</dbReference>
<dbReference type="InterPro" id="IPR025669">
    <property type="entry name" value="AAA_dom"/>
</dbReference>
<name>A0A0E3ZGV6_9BACT</name>
<dbReference type="KEGG" id="pko:PKOR_16595"/>
<dbReference type="NCBIfam" id="TIGR01007">
    <property type="entry name" value="eps_fam"/>
    <property type="match status" value="1"/>
</dbReference>
<dbReference type="STRING" id="400092.PKOR_16595"/>
<organism evidence="13 14">
    <name type="scientific">Pontibacter korlensis</name>
    <dbReference type="NCBI Taxonomy" id="400092"/>
    <lineage>
        <taxon>Bacteria</taxon>
        <taxon>Pseudomonadati</taxon>
        <taxon>Bacteroidota</taxon>
        <taxon>Cytophagia</taxon>
        <taxon>Cytophagales</taxon>
        <taxon>Hymenobacteraceae</taxon>
        <taxon>Pontibacter</taxon>
    </lineage>
</organism>
<dbReference type="SUPFAM" id="SSF52540">
    <property type="entry name" value="P-loop containing nucleoside triphosphate hydrolases"/>
    <property type="match status" value="1"/>
</dbReference>
<keyword evidence="14" id="KW-1185">Reference proteome</keyword>
<feature type="transmembrane region" description="Helical" evidence="10">
    <location>
        <begin position="21"/>
        <end position="42"/>
    </location>
</feature>
<dbReference type="InterPro" id="IPR050445">
    <property type="entry name" value="Bact_polysacc_biosynth/exp"/>
</dbReference>
<evidence type="ECO:0000259" key="11">
    <source>
        <dbReference type="Pfam" id="PF13614"/>
    </source>
</evidence>
<dbReference type="PANTHER" id="PTHR32309:SF13">
    <property type="entry name" value="FERRIC ENTEROBACTIN TRANSPORT PROTEIN FEPE"/>
    <property type="match status" value="1"/>
</dbReference>
<keyword evidence="5" id="KW-0418">Kinase</keyword>
<dbReference type="InterPro" id="IPR027417">
    <property type="entry name" value="P-loop_NTPase"/>
</dbReference>
<protein>
    <recommendedName>
        <fullName evidence="2">non-specific protein-tyrosine kinase</fullName>
        <ecNumber evidence="2">2.7.10.2</ecNumber>
    </recommendedName>
</protein>
<accession>A0A0E3ZGV6</accession>
<keyword evidence="4" id="KW-0547">Nucleotide-binding</keyword>
<dbReference type="GO" id="GO:0004715">
    <property type="term" value="F:non-membrane spanning protein tyrosine kinase activity"/>
    <property type="evidence" value="ECO:0007669"/>
    <property type="project" value="UniProtKB-EC"/>
</dbReference>
<sequence length="774" mass="86976">MDKNKVNAEDNLVASLVYKFLPFWPLFVVLFILSVAGAWAYLKFYATPTYAITASLIIRDEEKGVNASKITESIDAFSSNKIVENELNVLRSNALMNQVVNELKLYAPVYEETKLRSVPAYTSSPITITLKDPEKATENPMIFFTYDESSKEVIIDSKKYSIGTWEKTPYGVMLFSENEKQTSTTTNPLYFSIISPTRAANQLSGSIFIESAGKLSSVVNLYLEDKVPERGEDILNALIHAYQKAAVTEKNSLVSQTLAFVEERIQLIEKELQNLEDKIVKYKSTQGAVNLNEQGKLFLQSVDNNDRRLNEINLQLAVLDNVERYVVRKNKDLGIVPSTLGVSDPVLSQLLQKLYNSEIQYQQLSKTTAENNPLLVSLREEIESIRPGILENIRNQRDNLVSSRSKLSSTNSSYSSVLQSIPRKERELLEISRQQAIKNNAYSFLLQKREETMLSYAPTAEDIRVVDMAESSKTPVSPNALYVYLSAVVLALAGGVALVTGKEMLHSKVLFRSEIEAYLNAPIVAELSTVKNHDKNLPLQPAEVAQVEQFRQLRVTMGLYGRTFTRRKIMVTSSIPGEGKSFVSTNLAISLSSSGKKVVILDFDLRNPNTSVLFENANQTGIIEYLKDNLDPRDIIRSTSFDNLSMIPAGIDIGDHTELLLNSKMEELFSYLEESYDYVIIDTPPVDLVSDAYLLSEYCDISLLVIRHAYTPKSFIQRLSQNNKLRSMGNVAIVFNGVKPRGFVKGQYGYGYGYGYENKYGDKTYRARKLATKS</sequence>
<feature type="coiled-coil region" evidence="9">
    <location>
        <begin position="258"/>
        <end position="285"/>
    </location>
</feature>
<reference evidence="13 14" key="1">
    <citation type="journal article" date="2015" name="Sci. Rep.">
        <title>Unraveling adaptation of Pontibacter korlensis to radiation and infertility in desert through complete genome and comparative transcriptomic analysis.</title>
        <authorList>
            <person name="Dai J."/>
            <person name="Dai W."/>
            <person name="Qiu C."/>
            <person name="Yang Z."/>
            <person name="Zhang Y."/>
            <person name="Zhou M."/>
            <person name="Zhang L."/>
            <person name="Fang C."/>
            <person name="Gao Q."/>
            <person name="Yang Q."/>
            <person name="Li X."/>
            <person name="Wang Z."/>
            <person name="Wang Z."/>
            <person name="Jia Z."/>
            <person name="Chen X."/>
        </authorList>
    </citation>
    <scope>NUCLEOTIDE SEQUENCE [LARGE SCALE GENOMIC DNA]</scope>
    <source>
        <strain evidence="13 14">X14-1T</strain>
    </source>
</reference>
<dbReference type="EMBL" id="CP009621">
    <property type="protein sequence ID" value="AKD04408.1"/>
    <property type="molecule type" value="Genomic_DNA"/>
</dbReference>
<dbReference type="GO" id="GO:0005524">
    <property type="term" value="F:ATP binding"/>
    <property type="evidence" value="ECO:0007669"/>
    <property type="project" value="UniProtKB-KW"/>
</dbReference>
<keyword evidence="6" id="KW-0067">ATP-binding</keyword>
<dbReference type="GO" id="GO:0005886">
    <property type="term" value="C:plasma membrane"/>
    <property type="evidence" value="ECO:0007669"/>
    <property type="project" value="TreeGrafter"/>
</dbReference>
<keyword evidence="10" id="KW-1133">Transmembrane helix</keyword>
<proteinExistence type="inferred from homology"/>
<evidence type="ECO:0000256" key="2">
    <source>
        <dbReference type="ARBA" id="ARBA00011903"/>
    </source>
</evidence>
<evidence type="ECO:0000313" key="13">
    <source>
        <dbReference type="EMBL" id="AKD04408.1"/>
    </source>
</evidence>
<evidence type="ECO:0000256" key="6">
    <source>
        <dbReference type="ARBA" id="ARBA00022840"/>
    </source>
</evidence>
<dbReference type="InterPro" id="IPR005702">
    <property type="entry name" value="Wzc-like_C"/>
</dbReference>
<comment type="similarity">
    <text evidence="1">Belongs to the CpsD/CapB family.</text>
</comment>
<evidence type="ECO:0000256" key="5">
    <source>
        <dbReference type="ARBA" id="ARBA00022777"/>
    </source>
</evidence>
<evidence type="ECO:0000259" key="12">
    <source>
        <dbReference type="Pfam" id="PF13807"/>
    </source>
</evidence>
<dbReference type="RefSeq" id="WP_046312216.1">
    <property type="nucleotide sequence ID" value="NZ_CBCSCY010000006.1"/>
</dbReference>
<evidence type="ECO:0000256" key="1">
    <source>
        <dbReference type="ARBA" id="ARBA00007316"/>
    </source>
</evidence>
<evidence type="ECO:0000256" key="3">
    <source>
        <dbReference type="ARBA" id="ARBA00022679"/>
    </source>
</evidence>
<dbReference type="Gene3D" id="3.40.50.300">
    <property type="entry name" value="P-loop containing nucleotide triphosphate hydrolases"/>
    <property type="match status" value="1"/>
</dbReference>
<gene>
    <name evidence="13" type="ORF">PKOR_16595</name>
</gene>
<dbReference type="HOGENOM" id="CLU_009912_6_0_10"/>
<dbReference type="Pfam" id="PF13614">
    <property type="entry name" value="AAA_31"/>
    <property type="match status" value="1"/>
</dbReference>
<dbReference type="PANTHER" id="PTHR32309">
    <property type="entry name" value="TYROSINE-PROTEIN KINASE"/>
    <property type="match status" value="1"/>
</dbReference>
<dbReference type="AlphaFoldDB" id="A0A0E3ZGV6"/>
<dbReference type="CDD" id="cd05387">
    <property type="entry name" value="BY-kinase"/>
    <property type="match status" value="1"/>
</dbReference>
<dbReference type="EC" id="2.7.10.2" evidence="2"/>
<keyword evidence="7" id="KW-0829">Tyrosine-protein kinase</keyword>
<keyword evidence="10" id="KW-0812">Transmembrane</keyword>
<dbReference type="PATRIC" id="fig|400092.3.peg.3639"/>
<dbReference type="OrthoDB" id="9794577at2"/>
<evidence type="ECO:0000256" key="8">
    <source>
        <dbReference type="ARBA" id="ARBA00051245"/>
    </source>
</evidence>
<dbReference type="InterPro" id="IPR032807">
    <property type="entry name" value="GNVR"/>
</dbReference>